<keyword evidence="3 13" id="KW-0812">Transmembrane</keyword>
<evidence type="ECO:0000256" key="5">
    <source>
        <dbReference type="ARBA" id="ARBA00022737"/>
    </source>
</evidence>
<dbReference type="Proteomes" id="UP001303046">
    <property type="component" value="Unassembled WGS sequence"/>
</dbReference>
<evidence type="ECO:0000256" key="1">
    <source>
        <dbReference type="ARBA" id="ARBA00004479"/>
    </source>
</evidence>
<dbReference type="InterPro" id="IPR058726">
    <property type="entry name" value="Roller3_N"/>
</dbReference>
<feature type="signal peptide" evidence="14">
    <location>
        <begin position="1"/>
        <end position="19"/>
    </location>
</feature>
<gene>
    <name evidence="17" type="primary">Necator_chrV.g19850</name>
    <name evidence="17" type="ORF">RB195_015058</name>
</gene>
<keyword evidence="8 13" id="KW-1133">Transmembrane helix</keyword>
<feature type="transmembrane region" description="Helical" evidence="13">
    <location>
        <begin position="1867"/>
        <end position="1890"/>
    </location>
</feature>
<dbReference type="Pfam" id="PF07714">
    <property type="entry name" value="PK_Tyr_Ser-Thr"/>
    <property type="match status" value="1"/>
</dbReference>
<dbReference type="PROSITE" id="PS50853">
    <property type="entry name" value="FN3"/>
    <property type="match status" value="3"/>
</dbReference>
<reference evidence="17 18" key="1">
    <citation type="submission" date="2023-08" db="EMBL/GenBank/DDBJ databases">
        <title>A Necator americanus chromosomal reference genome.</title>
        <authorList>
            <person name="Ilik V."/>
            <person name="Petrzelkova K.J."/>
            <person name="Pardy F."/>
            <person name="Fuh T."/>
            <person name="Niatou-Singa F.S."/>
            <person name="Gouil Q."/>
            <person name="Baker L."/>
            <person name="Ritchie M.E."/>
            <person name="Jex A.R."/>
            <person name="Gazzola D."/>
            <person name="Li H."/>
            <person name="Toshio Fujiwara R."/>
            <person name="Zhan B."/>
            <person name="Aroian R.V."/>
            <person name="Pafco B."/>
            <person name="Schwarz E.M."/>
        </authorList>
    </citation>
    <scope>NUCLEOTIDE SEQUENCE [LARGE SCALE GENOMIC DNA]</scope>
    <source>
        <strain evidence="17 18">Aroian</strain>
        <tissue evidence="17">Whole animal</tissue>
    </source>
</reference>
<dbReference type="SUPFAM" id="SSF56112">
    <property type="entry name" value="Protein kinase-like (PK-like)"/>
    <property type="match status" value="1"/>
</dbReference>
<dbReference type="InterPro" id="IPR003961">
    <property type="entry name" value="FN3_dom"/>
</dbReference>
<keyword evidence="18" id="KW-1185">Reference proteome</keyword>
<dbReference type="PANTHER" id="PTHR24416:SF525">
    <property type="entry name" value="INSULIN-LIKE RECEPTOR"/>
    <property type="match status" value="1"/>
</dbReference>
<feature type="domain" description="Fibronectin type-III" evidence="16">
    <location>
        <begin position="1654"/>
        <end position="1749"/>
    </location>
</feature>
<dbReference type="EC" id="2.7.10.1" evidence="2"/>
<evidence type="ECO:0000256" key="13">
    <source>
        <dbReference type="SAM" id="Phobius"/>
    </source>
</evidence>
<evidence type="ECO:0000256" key="4">
    <source>
        <dbReference type="ARBA" id="ARBA00022729"/>
    </source>
</evidence>
<evidence type="ECO:0000256" key="9">
    <source>
        <dbReference type="ARBA" id="ARBA00023136"/>
    </source>
</evidence>
<dbReference type="InterPro" id="IPR017441">
    <property type="entry name" value="Protein_kinase_ATP_BS"/>
</dbReference>
<dbReference type="Gene3D" id="1.10.510.10">
    <property type="entry name" value="Transferase(Phosphotransferase) domain 1"/>
    <property type="match status" value="1"/>
</dbReference>
<organism evidence="17 18">
    <name type="scientific">Necator americanus</name>
    <name type="common">Human hookworm</name>
    <dbReference type="NCBI Taxonomy" id="51031"/>
    <lineage>
        <taxon>Eukaryota</taxon>
        <taxon>Metazoa</taxon>
        <taxon>Ecdysozoa</taxon>
        <taxon>Nematoda</taxon>
        <taxon>Chromadorea</taxon>
        <taxon>Rhabditida</taxon>
        <taxon>Rhabditina</taxon>
        <taxon>Rhabditomorpha</taxon>
        <taxon>Strongyloidea</taxon>
        <taxon>Ancylostomatidae</taxon>
        <taxon>Bunostominae</taxon>
        <taxon>Necator</taxon>
    </lineage>
</organism>
<dbReference type="InterPro" id="IPR011009">
    <property type="entry name" value="Kinase-like_dom_sf"/>
</dbReference>
<evidence type="ECO:0000256" key="7">
    <source>
        <dbReference type="ARBA" id="ARBA00022840"/>
    </source>
</evidence>
<dbReference type="InterPro" id="IPR050122">
    <property type="entry name" value="RTK"/>
</dbReference>
<dbReference type="SMART" id="SM00219">
    <property type="entry name" value="TyrKc"/>
    <property type="match status" value="1"/>
</dbReference>
<dbReference type="InterPro" id="IPR057329">
    <property type="entry name" value="Beta-prop_Rol-3"/>
</dbReference>
<protein>
    <recommendedName>
        <fullName evidence="2">receptor protein-tyrosine kinase</fullName>
        <ecNumber evidence="2">2.7.10.1</ecNumber>
    </recommendedName>
</protein>
<comment type="caution">
    <text evidence="17">The sequence shown here is derived from an EMBL/GenBank/DDBJ whole genome shotgun (WGS) entry which is preliminary data.</text>
</comment>
<dbReference type="InterPro" id="IPR000719">
    <property type="entry name" value="Prot_kinase_dom"/>
</dbReference>
<evidence type="ECO:0000256" key="12">
    <source>
        <dbReference type="SAM" id="MobiDB-lite"/>
    </source>
</evidence>
<keyword evidence="4 14" id="KW-0732">Signal</keyword>
<feature type="region of interest" description="Disordered" evidence="12">
    <location>
        <begin position="2392"/>
        <end position="2471"/>
    </location>
</feature>
<sequence>MRDALFIFCIFCICGNSVATVFSNSLKTCQIHCSERNLAFPLAHGKFTWNQDELATCDYSCRVNSCHHGCRDLDEPLSKCESRCTEEGIAFDSCTQGCHAVEHAFLVQVQELLHQVSVTIDALEQSLRLRWQFPETVLSQVQEVAAADVSWYAQSRPSLAKNGWRWTPLHVTAFRNSTLSSEVHVPLDPTSQVQVFFANFPVLITLNVDCRLFMCAWLSYTAVGIELTSQLQLSNDKVAICWKGEPSMVQFKISLATLDGNSLFTETTDRRCYLLESLAKENCCRATIMDVTTEEQGHSTSVKLEMVQAAAPLEDGGPTMAQLVLSTGTHLLQMKNADDYIVSEEPLTIPFEVPEGDSITSLVGISSNSLVVGSSRGSVWLLSLEHNDTVISTTPTAIRQSDEEGHSATQIEYDFMQNAVYVVLSDKGIARCTLENPSCFFLPNTDSLNPTRSVAVDSINGFLYFLGADHQVYRSELLPFETVENYQLSTIVPILDIPPSSAIEIDKEKFQLLAALQNGTILAKNLISGRISTKRSGEYLAVKRLLIERDRMFWCREKCGDTPLDEMCFYSEDPQKDGSETHFSRYLYSGKIVDFAVLSDPILPPTLTPPEKIGLIMSDMKAKVSWIPPVNLPFQVSGNSWRNISYEVRLVTPDTPDSPVAIKMSNETSLALTVSPGVEYTASVRVCWNSVCSAFLNVINTAFIPFKYPPIAFLKRSNEVTTVLDLLGEETQAAQIVDAFQPCCDGIMAFDNSTQILYSIDSNEGNVMFHRASEPNEVYLFASFLTIKFLTVLPSRAMLVLASSYQIISYRLTATVEHVIYSCSTVLEDCAEIIGLSSDDDTGEIHFLAQFPNGTTALYELNQEDRTPHLLSTSTDLPNIRQLLISHGKVFFVTQKGRVGQCDKKLGSLNVNYALADVNAVIALHPMTSPNRVEVQPDSIAMGDSKKDEISWVAEPRQDPGSVLYKISLYKDKLFVGDAYTAITTLTKLTLPQDLLQSWSSAQKFDMNIAGINAWMSFNTSKTGLQAPLKPPTAPTNVRLYATQQKTVDGARAIISLFWSPPMEWNATPFQYIINCTKDDATTQGGPVASTVTHYSFEVKSGKVECSVAAANEPNNIGEYTPKISIDSSELKPLVRLFAIDSTNALIAITNVTQDEPSKREKRQISQVNRMEYQAIAFIGNDLFAVRKEHDSLQPVLVQIDTNDIDNIVHKVSIGGDVSRVDTMTSDWVGHRLLLVSGQALYQLTLDAFLSTSLLTPRKLIELTTGATDAKQLTFDPFKNTAYLLTRNGSLFSLNLARSNEKNLALAVPCLTSQTVTWMMTEFAWNRASSPKIYALTWNGLIVIDVEENNKCNEVRIDWNKFGEKGLKAMSAFAIADKLFVFVTSSEMLIYGRETVIPIPIAYPPLRQILAVSQSSQPFPERSCFTLPSSAGIQFTVVNEGKTGAFLEVAKPPPQNSCHGVSLPQTHYEVYFTRKNSDKVKHIRSYTEKIHVENGILDKETDYEVTVAWLNRYSDASGISDSKPFRTGFGYPSAPRSLQAAAVTPDTVYLYWNLPETLNAPIAEIKYKISQQASGLSSPSTIAVQEYMDGNFSPTTSDSASCLVSPCRVKIANLRPATEYKFWATSIHKSHFNSQFLEDSEAISQEASARTKDIPGTLRPDNVTGSSLLLRWNSLQAEQPPTIISVQYKETGSSGDWKAPSNASFDPMVSTILVLINGLLSATSYDYRFVAAYSGTFSIENRVVTFKEYYYQGVQQAKTKAGVPTAPLAVEARMDEEGWIVSWKEPASDGGSPITSYAVEMRHNRSSEWEIAERGLDGWKLWWRPAKSDRRTWEFRVRAANTEGFGAYGYSSDKIVPATASESTQSWLYVVLTVSLIAILILLTLIFLMIRARTRAAHLKKERTHDKNCITLEKIAGINHAPCQPMPLEILNEIKNLPHVRSDFIRLEKKLGTGSFGEVWEGVATRLPMRDGETRVAIKTLRHGYEEAEKMKFMKEAILMNNFDHPNIVKLLGVCLEGPKEYLILELMEGGDLLNFLKASSPTDSFPSQLSLRDVLSMLIDIGRGGAYLESNQHVHRDLAARNCLISSGTPHRNRVTKIGALHFPNDQNETDVDEADFGLARGVYNTEYYKVYGEDFLPLRWLAPECITDGIFSSKSDVWAFGILMYEIVGLGQMPYPSMDNSQVLTHVKNGGTPAKPVYCPDPLYKIMQNCWAYERDQRPTFADILSMFERLRGKIEFQDDKPYPPCTGHYNAAFDLSQDSTSSEKMESEKGIPNQAFYDGEKILEQNRFDKSNSGSISARKGGPSLIRSLRKESKTKPVPPPSPAEIDMRLDAGNRVGSSVSNETLTTSCDYGSSYHSPSFASSSRFPFLLPTNTSPYEVPKKKTSYAFESEHAEEMPHSRSWAGPTHCRNRVNQPSSSTYAFTIHPSQSDADSSQSSTQKSRAALLTPSSSYDNPRRSRLAHSVAAQQRKRSIVNRSLDQLTISHGRPKLSWLTDLTTAIVAHALVLLILSSRPLVGYQPKKTAEQDTAAVHEAAVQEVTTTTPPTLQQLRTQPLTNNANNALAAKQPPPYAISQPTPALTIAQ</sequence>
<evidence type="ECO:0000256" key="10">
    <source>
        <dbReference type="ARBA" id="ARBA00023180"/>
    </source>
</evidence>
<evidence type="ECO:0000313" key="18">
    <source>
        <dbReference type="Proteomes" id="UP001303046"/>
    </source>
</evidence>
<keyword evidence="9 13" id="KW-0472">Membrane</keyword>
<evidence type="ECO:0000313" key="17">
    <source>
        <dbReference type="EMBL" id="KAK6756997.1"/>
    </source>
</evidence>
<feature type="compositionally biased region" description="Low complexity" evidence="12">
    <location>
        <begin position="2430"/>
        <end position="2447"/>
    </location>
</feature>
<feature type="binding site" evidence="11">
    <location>
        <position position="1979"/>
    </location>
    <ligand>
        <name>ATP</name>
        <dbReference type="ChEBI" id="CHEBI:30616"/>
    </ligand>
</feature>
<dbReference type="Gene3D" id="3.30.200.20">
    <property type="entry name" value="Phosphorylase Kinase, domain 1"/>
    <property type="match status" value="1"/>
</dbReference>
<evidence type="ECO:0000259" key="15">
    <source>
        <dbReference type="PROSITE" id="PS50011"/>
    </source>
</evidence>
<feature type="domain" description="Fibronectin type-III" evidence="16">
    <location>
        <begin position="1763"/>
        <end position="1863"/>
    </location>
</feature>
<dbReference type="InterPro" id="IPR013783">
    <property type="entry name" value="Ig-like_fold"/>
</dbReference>
<dbReference type="CDD" id="cd00192">
    <property type="entry name" value="PTKc"/>
    <property type="match status" value="1"/>
</dbReference>
<feature type="domain" description="Protein kinase" evidence="15">
    <location>
        <begin position="1945"/>
        <end position="2233"/>
    </location>
</feature>
<dbReference type="PROSITE" id="PS00107">
    <property type="entry name" value="PROTEIN_KINASE_ATP"/>
    <property type="match status" value="1"/>
</dbReference>
<dbReference type="InterPro" id="IPR001245">
    <property type="entry name" value="Ser-Thr/Tyr_kinase_cat_dom"/>
</dbReference>
<keyword evidence="7 11" id="KW-0067">ATP-binding</keyword>
<dbReference type="PANTHER" id="PTHR24416">
    <property type="entry name" value="TYROSINE-PROTEIN KINASE RECEPTOR"/>
    <property type="match status" value="1"/>
</dbReference>
<dbReference type="InterPro" id="IPR020635">
    <property type="entry name" value="Tyr_kinase_cat_dom"/>
</dbReference>
<feature type="region of interest" description="Disordered" evidence="12">
    <location>
        <begin position="2291"/>
        <end position="2331"/>
    </location>
</feature>
<evidence type="ECO:0000256" key="14">
    <source>
        <dbReference type="SAM" id="SignalP"/>
    </source>
</evidence>
<comment type="subcellular location">
    <subcellularLocation>
        <location evidence="1">Membrane</location>
        <topology evidence="1">Single-pass type I membrane protein</topology>
    </subcellularLocation>
</comment>
<feature type="region of interest" description="Disordered" evidence="12">
    <location>
        <begin position="2565"/>
        <end position="2587"/>
    </location>
</feature>
<dbReference type="SMART" id="SM00060">
    <property type="entry name" value="FN3"/>
    <property type="match status" value="5"/>
</dbReference>
<feature type="compositionally biased region" description="Polar residues" evidence="12">
    <location>
        <begin position="2414"/>
        <end position="2424"/>
    </location>
</feature>
<evidence type="ECO:0000256" key="2">
    <source>
        <dbReference type="ARBA" id="ARBA00011902"/>
    </source>
</evidence>
<name>A0ABR1E2T3_NECAM</name>
<dbReference type="PROSITE" id="PS50011">
    <property type="entry name" value="PROTEIN_KINASE_DOM"/>
    <property type="match status" value="1"/>
</dbReference>
<evidence type="ECO:0000259" key="16">
    <source>
        <dbReference type="PROSITE" id="PS50853"/>
    </source>
</evidence>
<evidence type="ECO:0000256" key="6">
    <source>
        <dbReference type="ARBA" id="ARBA00022741"/>
    </source>
</evidence>
<evidence type="ECO:0000256" key="8">
    <source>
        <dbReference type="ARBA" id="ARBA00022989"/>
    </source>
</evidence>
<accession>A0ABR1E2T3</accession>
<feature type="chain" id="PRO_5047092797" description="receptor protein-tyrosine kinase" evidence="14">
    <location>
        <begin position="20"/>
        <end position="2587"/>
    </location>
</feature>
<keyword evidence="10" id="KW-0325">Glycoprotein</keyword>
<dbReference type="SUPFAM" id="SSF63825">
    <property type="entry name" value="YWTD domain"/>
    <property type="match status" value="1"/>
</dbReference>
<dbReference type="EMBL" id="JAVFWL010000005">
    <property type="protein sequence ID" value="KAK6756997.1"/>
    <property type="molecule type" value="Genomic_DNA"/>
</dbReference>
<dbReference type="PRINTS" id="PR00109">
    <property type="entry name" value="TYRKINASE"/>
</dbReference>
<dbReference type="Gene3D" id="2.60.40.10">
    <property type="entry name" value="Immunoglobulins"/>
    <property type="match status" value="2"/>
</dbReference>
<proteinExistence type="predicted"/>
<dbReference type="InterPro" id="IPR036116">
    <property type="entry name" value="FN3_sf"/>
</dbReference>
<feature type="domain" description="Fibronectin type-III" evidence="16">
    <location>
        <begin position="1534"/>
        <end position="1647"/>
    </location>
</feature>
<dbReference type="Pfam" id="PF26432">
    <property type="entry name" value="Roller3_N"/>
    <property type="match status" value="1"/>
</dbReference>
<keyword evidence="5" id="KW-0677">Repeat</keyword>
<dbReference type="SUPFAM" id="SSF49265">
    <property type="entry name" value="Fibronectin type III"/>
    <property type="match status" value="3"/>
</dbReference>
<evidence type="ECO:0000256" key="11">
    <source>
        <dbReference type="PROSITE-ProRule" id="PRU10141"/>
    </source>
</evidence>
<keyword evidence="6 11" id="KW-0547">Nucleotide-binding</keyword>
<dbReference type="CDD" id="cd00063">
    <property type="entry name" value="FN3"/>
    <property type="match status" value="3"/>
</dbReference>
<feature type="compositionally biased region" description="Polar residues" evidence="12">
    <location>
        <begin position="2577"/>
        <end position="2587"/>
    </location>
</feature>
<feature type="compositionally biased region" description="Basic and acidic residues" evidence="12">
    <location>
        <begin position="2392"/>
        <end position="2401"/>
    </location>
</feature>
<evidence type="ECO:0000256" key="3">
    <source>
        <dbReference type="ARBA" id="ARBA00022692"/>
    </source>
</evidence>
<dbReference type="Pfam" id="PF25494">
    <property type="entry name" value="Beta-prop_Rol-3"/>
    <property type="match status" value="1"/>
</dbReference>